<dbReference type="InterPro" id="IPR004045">
    <property type="entry name" value="Glutathione_S-Trfase_N"/>
</dbReference>
<proteinExistence type="predicted"/>
<dbReference type="AlphaFoldDB" id="A0A9X3YH15"/>
<dbReference type="InterPro" id="IPR036282">
    <property type="entry name" value="Glutathione-S-Trfase_C_sf"/>
</dbReference>
<dbReference type="EMBL" id="JAOVZO020000003">
    <property type="protein sequence ID" value="MDC8012082.1"/>
    <property type="molecule type" value="Genomic_DNA"/>
</dbReference>
<evidence type="ECO:0000259" key="1">
    <source>
        <dbReference type="PROSITE" id="PS50404"/>
    </source>
</evidence>
<gene>
    <name evidence="2" type="ORF">OD750_005930</name>
</gene>
<dbReference type="Pfam" id="PF13417">
    <property type="entry name" value="GST_N_3"/>
    <property type="match status" value="1"/>
</dbReference>
<reference evidence="2" key="1">
    <citation type="submission" date="2023-02" db="EMBL/GenBank/DDBJ databases">
        <title>Tahibacter soli sp. nov. isolated from soil.</title>
        <authorList>
            <person name="Baek J.H."/>
            <person name="Lee J.K."/>
            <person name="Choi D.G."/>
            <person name="Jeon C.O."/>
        </authorList>
    </citation>
    <scope>NUCLEOTIDE SEQUENCE</scope>
    <source>
        <strain evidence="2">BL</strain>
    </source>
</reference>
<sequence>MYTLYGARGCGSAAVEAVLALAGIDYALVEASPWERGPGFEALCRVSPLPRIPTLVLDDGTVLTESAAILAWLVERGGARALGATGDAARAAELRWTVHLACNVYNAISIRDFPERWIGDPARHEDLREHGLARLREAWSAMAGQLTPAPYLVGERLGVLDVYAAMMSRWSDTRAWLRQAHPHVEASLALTERDATVARVWARHFD</sequence>
<dbReference type="Proteomes" id="UP001139971">
    <property type="component" value="Unassembled WGS sequence"/>
</dbReference>
<dbReference type="PROSITE" id="PS50404">
    <property type="entry name" value="GST_NTER"/>
    <property type="match status" value="1"/>
</dbReference>
<organism evidence="2 3">
    <name type="scientific">Tahibacter soli</name>
    <dbReference type="NCBI Taxonomy" id="2983605"/>
    <lineage>
        <taxon>Bacteria</taxon>
        <taxon>Pseudomonadati</taxon>
        <taxon>Pseudomonadota</taxon>
        <taxon>Gammaproteobacteria</taxon>
        <taxon>Lysobacterales</taxon>
        <taxon>Rhodanobacteraceae</taxon>
        <taxon>Tahibacter</taxon>
    </lineage>
</organism>
<feature type="domain" description="GST N-terminal" evidence="1">
    <location>
        <begin position="1"/>
        <end position="81"/>
    </location>
</feature>
<dbReference type="PANTHER" id="PTHR44051:SF8">
    <property type="entry name" value="GLUTATHIONE S-TRANSFERASE GSTA"/>
    <property type="match status" value="1"/>
</dbReference>
<comment type="caution">
    <text evidence="2">The sequence shown here is derived from an EMBL/GenBank/DDBJ whole genome shotgun (WGS) entry which is preliminary data.</text>
</comment>
<dbReference type="Gene3D" id="1.20.1050.10">
    <property type="match status" value="1"/>
</dbReference>
<name>A0A9X3YH15_9GAMM</name>
<dbReference type="CDD" id="cd03057">
    <property type="entry name" value="GST_N_Beta"/>
    <property type="match status" value="1"/>
</dbReference>
<dbReference type="PANTHER" id="PTHR44051">
    <property type="entry name" value="GLUTATHIONE S-TRANSFERASE-RELATED"/>
    <property type="match status" value="1"/>
</dbReference>
<dbReference type="Gene3D" id="3.40.30.10">
    <property type="entry name" value="Glutaredoxin"/>
    <property type="match status" value="1"/>
</dbReference>
<evidence type="ECO:0000313" key="3">
    <source>
        <dbReference type="Proteomes" id="UP001139971"/>
    </source>
</evidence>
<accession>A0A9X3YH15</accession>
<dbReference type="InterPro" id="IPR036249">
    <property type="entry name" value="Thioredoxin-like_sf"/>
</dbReference>
<dbReference type="RefSeq" id="WP_263543342.1">
    <property type="nucleotide sequence ID" value="NZ_JAOVZO020000003.1"/>
</dbReference>
<keyword evidence="3" id="KW-1185">Reference proteome</keyword>
<evidence type="ECO:0000313" key="2">
    <source>
        <dbReference type="EMBL" id="MDC8012082.1"/>
    </source>
</evidence>
<dbReference type="SUPFAM" id="SSF52833">
    <property type="entry name" value="Thioredoxin-like"/>
    <property type="match status" value="1"/>
</dbReference>
<protein>
    <submittedName>
        <fullName evidence="2">Glutathione S-transferase family protein</fullName>
    </submittedName>
</protein>
<dbReference type="SUPFAM" id="SSF47616">
    <property type="entry name" value="GST C-terminal domain-like"/>
    <property type="match status" value="1"/>
</dbReference>